<feature type="compositionally biased region" description="Polar residues" evidence="2">
    <location>
        <begin position="423"/>
        <end position="437"/>
    </location>
</feature>
<evidence type="ECO:0000313" key="4">
    <source>
        <dbReference type="WBParaSite" id="ACAC_0000317201-mRNA-1"/>
    </source>
</evidence>
<feature type="region of interest" description="Disordered" evidence="2">
    <location>
        <begin position="566"/>
        <end position="586"/>
    </location>
</feature>
<sequence>LGAVIRTCSEMGVKLIVRAHNPLEDGICWIGKRKKLLSLWSAPAKNSKKVRGERSSIHPPNLSFCYALKMTLWKPMELPFVYIDPHEQNEDIASIAPFLGQARRILVNKAISDEMKKAVFDIAMECITDVKRYYEAKEKDTHLLKRDPEIEGKLCQAERELAEKERINSGLRACIQEKKRNIQFSELTLKRSRTKTSDLLRQRKELGEECKKLTNEVERNNAVWASSLQTACKQRDRLQALMDQSPRLAQQNIEQNAVTALEMRLEELKLEYNKLEQEEARLKRELEFQIATPLRVYMVNFAKITLRTLEMQEKLGEARKIFKQLKAEEMERIKSGASEYDAFDASFMSLDYNLRKAPDHVMQCELLRPTAVSKTLEPVDEESSCSGTPTTGSSSKSPLTEPPQNTEEDVMRARTDAVKNYVNQQSESISRQVESHGSGSGEKSRNDVQHGFIYNLEKIGRSHRMAVEVMSTTNGQNAQPVLDNDNVNENSDEDMDVKGIQGISRGDFSDEDFDGEDVVEGGCTAMEEGNQDEGIGSQGSVDSSTEETILHGNKDYVGTVTTISTKDTCQPHSSADKKEASSSKSLDDVLNVATPSPCMGASQEADDFFSPLLSRPTSPIEDEMPFTFTSGANDEEFDPTMVLNISSHSNDPGADFLSLMESTHGRRERERQSEGSGCAVAEFSFSMFGASDDVEGASEGIGGDFAFDFGNPSQNGDEGDNGFEFNFGGISNDNTSNDKDVGFNFFGF</sequence>
<dbReference type="Proteomes" id="UP000035642">
    <property type="component" value="Unassembled WGS sequence"/>
</dbReference>
<reference evidence="3" key="1">
    <citation type="submission" date="2012-09" db="EMBL/GenBank/DDBJ databases">
        <authorList>
            <person name="Martin A.A."/>
        </authorList>
    </citation>
    <scope>NUCLEOTIDE SEQUENCE</scope>
</reference>
<proteinExistence type="predicted"/>
<feature type="coiled-coil region" evidence="1">
    <location>
        <begin position="196"/>
        <end position="223"/>
    </location>
</feature>
<accession>A0A0K0CZK8</accession>
<name>A0A0K0CZK8_ANGCA</name>
<feature type="region of interest" description="Disordered" evidence="2">
    <location>
        <begin position="423"/>
        <end position="447"/>
    </location>
</feature>
<feature type="compositionally biased region" description="Low complexity" evidence="2">
    <location>
        <begin position="384"/>
        <end position="399"/>
    </location>
</feature>
<reference evidence="4" key="2">
    <citation type="submission" date="2017-02" db="UniProtKB">
        <authorList>
            <consortium name="WormBaseParasite"/>
        </authorList>
    </citation>
    <scope>IDENTIFICATION</scope>
</reference>
<feature type="compositionally biased region" description="Basic and acidic residues" evidence="2">
    <location>
        <begin position="574"/>
        <end position="586"/>
    </location>
</feature>
<keyword evidence="1" id="KW-0175">Coiled coil</keyword>
<organism evidence="3 4">
    <name type="scientific">Angiostrongylus cantonensis</name>
    <name type="common">Rat lungworm</name>
    <dbReference type="NCBI Taxonomy" id="6313"/>
    <lineage>
        <taxon>Eukaryota</taxon>
        <taxon>Metazoa</taxon>
        <taxon>Ecdysozoa</taxon>
        <taxon>Nematoda</taxon>
        <taxon>Chromadorea</taxon>
        <taxon>Rhabditida</taxon>
        <taxon>Rhabditina</taxon>
        <taxon>Rhabditomorpha</taxon>
        <taxon>Strongyloidea</taxon>
        <taxon>Metastrongylidae</taxon>
        <taxon>Angiostrongylus</taxon>
    </lineage>
</organism>
<protein>
    <submittedName>
        <fullName evidence="4">SMC_N domain-containing protein</fullName>
    </submittedName>
</protein>
<evidence type="ECO:0000256" key="2">
    <source>
        <dbReference type="SAM" id="MobiDB-lite"/>
    </source>
</evidence>
<dbReference type="AlphaFoldDB" id="A0A0K0CZK8"/>
<evidence type="ECO:0000313" key="3">
    <source>
        <dbReference type="Proteomes" id="UP000035642"/>
    </source>
</evidence>
<feature type="region of interest" description="Disordered" evidence="2">
    <location>
        <begin position="375"/>
        <end position="410"/>
    </location>
</feature>
<dbReference type="WBParaSite" id="ACAC_0000317201-mRNA-1">
    <property type="protein sequence ID" value="ACAC_0000317201-mRNA-1"/>
    <property type="gene ID" value="ACAC_0000317201"/>
</dbReference>
<feature type="coiled-coil region" evidence="1">
    <location>
        <begin position="251"/>
        <end position="292"/>
    </location>
</feature>
<keyword evidence="3" id="KW-1185">Reference proteome</keyword>
<evidence type="ECO:0000256" key="1">
    <source>
        <dbReference type="SAM" id="Coils"/>
    </source>
</evidence>